<feature type="region of interest" description="Disordered" evidence="9">
    <location>
        <begin position="55"/>
        <end position="119"/>
    </location>
</feature>
<dbReference type="Gene3D" id="3.30.200.20">
    <property type="entry name" value="Phosphorylase Kinase, domain 1"/>
    <property type="match status" value="1"/>
</dbReference>
<dbReference type="AlphaFoldDB" id="A0AAD8S2Q2"/>
<dbReference type="GO" id="GO:0004674">
    <property type="term" value="F:protein serine/threonine kinase activity"/>
    <property type="evidence" value="ECO:0007669"/>
    <property type="project" value="UniProtKB-KW"/>
</dbReference>
<sequence>MGDRGEAEDGEILDDAAASNNRAIRKARLVFCGLAPAPECDDISDANVLHASRLASDPSGKYGVSANKRNSHHSENGTTHSSHRKYSKRNEPFERMSKFPQSRSQREIEHKDAEVNNTEARSFQGYLVSIKESNRMQNDRDERHARSNVSQTEDHYMRYPYSRQHSEAHNMDRLRSTSHAYRGTRSEANGLRNFVTGASEHENADDNCIELDRYSTRRWATGKGIYKKRERIMEKDRRSSSTRHKDDGRQKDKTNDSCKLRDMVGKIHGMEKLSGDGDMRHFGANTNYAHRMGEINGKYEKNDSTHVNYDFFSNSKDMPISREKCSEANHRSKRSEEIIDESFKEEDQDNFEHFAKQEEDDAEKTMEEARKRRDAILEKHRQRQLQKQQQEPVPCLDSKEVTSLDRDAAATEVKDAYSVTLMVEGKIGNNHEPSNMTVNGNSYTVRKYHPTQPNISINLGVSGDQRTKGFSDFEESIPMSGRSSDILCGDIFGVSPIIVQKSGNLDGMHIRKNGLRDNWDDEDGYYKYHLGEVLGGRYRITAGYGKGVFSIVVQAKDLKAGKSDPEEVAIKIICNDDTKERYKSGKREASVLEKLSNADPEDRRHCVRFISSFMYRDHPCLVLESLHMNLREVIKKFGRDIGLKLTAVRTYSKQLFNALKHLKCCSILHCDIKPDNILVNGSKSLLKLCDFGSALSAGRNDITPVLVSRFYRAPEIILGLPYDHALDMWSVGCCLFELYTGKILFPGGTNNGMLWLHMELKGPFPKKMLRKGAFTSQHFDHDLNFYVTDENLMMKKAVNKLLMNFKSKGVGSKISSFPGEDLKLLSRFKDLLEKIFVLDPEKRLTVSVSQALGHPFITGE</sequence>
<dbReference type="InterPro" id="IPR011009">
    <property type="entry name" value="Kinase-like_dom_sf"/>
</dbReference>
<name>A0AAD8S2Q2_LOLMU</name>
<evidence type="ECO:0000256" key="8">
    <source>
        <dbReference type="SAM" id="Coils"/>
    </source>
</evidence>
<dbReference type="EMBL" id="JAUUTY010000004">
    <property type="protein sequence ID" value="KAK1644646.1"/>
    <property type="molecule type" value="Genomic_DNA"/>
</dbReference>
<dbReference type="FunFam" id="1.10.510.10:FF:000078">
    <property type="entry name" value="Serine/threonine-protein kinase PRP4 homolog"/>
    <property type="match status" value="1"/>
</dbReference>
<feature type="region of interest" description="Disordered" evidence="9">
    <location>
        <begin position="230"/>
        <end position="257"/>
    </location>
</feature>
<feature type="compositionally biased region" description="Basic and acidic residues" evidence="9">
    <location>
        <begin position="104"/>
        <end position="114"/>
    </location>
</feature>
<evidence type="ECO:0000256" key="3">
    <source>
        <dbReference type="ARBA" id="ARBA00022679"/>
    </source>
</evidence>
<dbReference type="EC" id="2.7.11.1" evidence="1"/>
<keyword evidence="5" id="KW-0418">Kinase</keyword>
<protein>
    <recommendedName>
        <fullName evidence="1">non-specific serine/threonine protein kinase</fullName>
        <ecNumber evidence="1">2.7.11.1</ecNumber>
    </recommendedName>
</protein>
<evidence type="ECO:0000256" key="5">
    <source>
        <dbReference type="ARBA" id="ARBA00022777"/>
    </source>
</evidence>
<gene>
    <name evidence="11" type="ORF">QYE76_062451</name>
</gene>
<dbReference type="Gene3D" id="1.10.510.10">
    <property type="entry name" value="Transferase(Phosphotransferase) domain 1"/>
    <property type="match status" value="1"/>
</dbReference>
<dbReference type="GO" id="GO:0005524">
    <property type="term" value="F:ATP binding"/>
    <property type="evidence" value="ECO:0007669"/>
    <property type="project" value="UniProtKB-KW"/>
</dbReference>
<dbReference type="PROSITE" id="PS50011">
    <property type="entry name" value="PROTEIN_KINASE_DOM"/>
    <property type="match status" value="1"/>
</dbReference>
<dbReference type="SUPFAM" id="SSF56112">
    <property type="entry name" value="Protein kinase-like (PK-like)"/>
    <property type="match status" value="1"/>
</dbReference>
<evidence type="ECO:0000256" key="7">
    <source>
        <dbReference type="ARBA" id="ARBA00023596"/>
    </source>
</evidence>
<proteinExistence type="inferred from homology"/>
<keyword evidence="12" id="KW-1185">Reference proteome</keyword>
<keyword evidence="6" id="KW-0067">ATP-binding</keyword>
<evidence type="ECO:0000259" key="10">
    <source>
        <dbReference type="PROSITE" id="PS50011"/>
    </source>
</evidence>
<feature type="compositionally biased region" description="Basic and acidic residues" evidence="9">
    <location>
        <begin position="231"/>
        <end position="257"/>
    </location>
</feature>
<dbReference type="PROSITE" id="PS00108">
    <property type="entry name" value="PROTEIN_KINASE_ST"/>
    <property type="match status" value="1"/>
</dbReference>
<keyword evidence="4" id="KW-0547">Nucleotide-binding</keyword>
<keyword evidence="3" id="KW-0808">Transferase</keyword>
<accession>A0AAD8S2Q2</accession>
<dbReference type="InterPro" id="IPR008271">
    <property type="entry name" value="Ser/Thr_kinase_AS"/>
</dbReference>
<evidence type="ECO:0000256" key="2">
    <source>
        <dbReference type="ARBA" id="ARBA00022527"/>
    </source>
</evidence>
<feature type="coiled-coil region" evidence="8">
    <location>
        <begin position="352"/>
        <end position="379"/>
    </location>
</feature>
<feature type="compositionally biased region" description="Basic and acidic residues" evidence="9">
    <location>
        <begin position="88"/>
        <end position="97"/>
    </location>
</feature>
<feature type="domain" description="Protein kinase" evidence="10">
    <location>
        <begin position="538"/>
        <end position="857"/>
    </location>
</feature>
<evidence type="ECO:0000313" key="12">
    <source>
        <dbReference type="Proteomes" id="UP001231189"/>
    </source>
</evidence>
<evidence type="ECO:0000313" key="11">
    <source>
        <dbReference type="EMBL" id="KAK1644646.1"/>
    </source>
</evidence>
<keyword evidence="8" id="KW-0175">Coiled coil</keyword>
<reference evidence="11" key="1">
    <citation type="submission" date="2023-07" db="EMBL/GenBank/DDBJ databases">
        <title>A chromosome-level genome assembly of Lolium multiflorum.</title>
        <authorList>
            <person name="Chen Y."/>
            <person name="Copetti D."/>
            <person name="Kolliker R."/>
            <person name="Studer B."/>
        </authorList>
    </citation>
    <scope>NUCLEOTIDE SEQUENCE</scope>
    <source>
        <strain evidence="11">02402/16</strain>
        <tissue evidence="11">Leaf</tissue>
    </source>
</reference>
<organism evidence="11 12">
    <name type="scientific">Lolium multiflorum</name>
    <name type="common">Italian ryegrass</name>
    <name type="synonym">Lolium perenne subsp. multiflorum</name>
    <dbReference type="NCBI Taxonomy" id="4521"/>
    <lineage>
        <taxon>Eukaryota</taxon>
        <taxon>Viridiplantae</taxon>
        <taxon>Streptophyta</taxon>
        <taxon>Embryophyta</taxon>
        <taxon>Tracheophyta</taxon>
        <taxon>Spermatophyta</taxon>
        <taxon>Magnoliopsida</taxon>
        <taxon>Liliopsida</taxon>
        <taxon>Poales</taxon>
        <taxon>Poaceae</taxon>
        <taxon>BOP clade</taxon>
        <taxon>Pooideae</taxon>
        <taxon>Poodae</taxon>
        <taxon>Poeae</taxon>
        <taxon>Poeae Chloroplast Group 2 (Poeae type)</taxon>
        <taxon>Loliodinae</taxon>
        <taxon>Loliinae</taxon>
        <taxon>Lolium</taxon>
    </lineage>
</organism>
<evidence type="ECO:0000256" key="1">
    <source>
        <dbReference type="ARBA" id="ARBA00012513"/>
    </source>
</evidence>
<evidence type="ECO:0000256" key="4">
    <source>
        <dbReference type="ARBA" id="ARBA00022741"/>
    </source>
</evidence>
<comment type="similarity">
    <text evidence="7">Belongs to the protein kinase superfamily. CMGC Ser/Thr protein kinase family.</text>
</comment>
<dbReference type="PANTHER" id="PTHR24058:SF118">
    <property type="entry name" value="NON-SPECIFIC SERINE_THREONINE PROTEIN KINASE"/>
    <property type="match status" value="1"/>
</dbReference>
<keyword evidence="2" id="KW-0723">Serine/threonine-protein kinase</keyword>
<dbReference type="InterPro" id="IPR050494">
    <property type="entry name" value="Ser_Thr_dual-spec_kinase"/>
</dbReference>
<dbReference type="InterPro" id="IPR000719">
    <property type="entry name" value="Prot_kinase_dom"/>
</dbReference>
<evidence type="ECO:0000256" key="9">
    <source>
        <dbReference type="SAM" id="MobiDB-lite"/>
    </source>
</evidence>
<dbReference type="SMART" id="SM00220">
    <property type="entry name" value="S_TKc"/>
    <property type="match status" value="1"/>
</dbReference>
<dbReference type="Proteomes" id="UP001231189">
    <property type="component" value="Unassembled WGS sequence"/>
</dbReference>
<dbReference type="Pfam" id="PF00069">
    <property type="entry name" value="Pkinase"/>
    <property type="match status" value="1"/>
</dbReference>
<comment type="caution">
    <text evidence="11">The sequence shown here is derived from an EMBL/GenBank/DDBJ whole genome shotgun (WGS) entry which is preliminary data.</text>
</comment>
<evidence type="ECO:0000256" key="6">
    <source>
        <dbReference type="ARBA" id="ARBA00022840"/>
    </source>
</evidence>
<dbReference type="PANTHER" id="PTHR24058">
    <property type="entry name" value="DUAL SPECIFICITY PROTEIN KINASE"/>
    <property type="match status" value="1"/>
</dbReference>